<evidence type="ECO:0000313" key="1">
    <source>
        <dbReference type="EMBL" id="MDF8333964.1"/>
    </source>
</evidence>
<evidence type="ECO:0008006" key="3">
    <source>
        <dbReference type="Google" id="ProtNLM"/>
    </source>
</evidence>
<sequence length="99" mass="10438">MASVPRIIARRVVWLLPVLGAVTLFAQRMPGGNGAPADNAVETHGVRVTRGYQGTASGKGLLDGVGQFAHEIVPAGWLPGKRAAEAVTTENGVRVHRHH</sequence>
<comment type="caution">
    <text evidence="1">The sequence shown here is derived from an EMBL/GenBank/DDBJ whole genome shotgun (WGS) entry which is preliminary data.</text>
</comment>
<gene>
    <name evidence="1" type="ORF">POM99_12180</name>
</gene>
<proteinExistence type="predicted"/>
<name>A0ABT6CKC6_9SPHN</name>
<keyword evidence="2" id="KW-1185">Reference proteome</keyword>
<reference evidence="1 2" key="1">
    <citation type="submission" date="2023-03" db="EMBL/GenBank/DDBJ databases">
        <title>Novosphingobium cyanobacteriorum sp. nov., isolated from a eutrophic reservoir during the Microcystis bloom period.</title>
        <authorList>
            <person name="Kang M."/>
            <person name="Le V."/>
            <person name="Ko S.-R."/>
            <person name="Lee S.-A."/>
            <person name="Ahn C.-Y."/>
        </authorList>
    </citation>
    <scope>NUCLEOTIDE SEQUENCE [LARGE SCALE GENOMIC DNA]</scope>
    <source>
        <strain evidence="1 2">HBC54</strain>
    </source>
</reference>
<organism evidence="1 2">
    <name type="scientific">Novosphingobium cyanobacteriorum</name>
    <dbReference type="NCBI Taxonomy" id="3024215"/>
    <lineage>
        <taxon>Bacteria</taxon>
        <taxon>Pseudomonadati</taxon>
        <taxon>Pseudomonadota</taxon>
        <taxon>Alphaproteobacteria</taxon>
        <taxon>Sphingomonadales</taxon>
        <taxon>Sphingomonadaceae</taxon>
        <taxon>Novosphingobium</taxon>
    </lineage>
</organism>
<dbReference type="Proteomes" id="UP001222770">
    <property type="component" value="Unassembled WGS sequence"/>
</dbReference>
<evidence type="ECO:0000313" key="2">
    <source>
        <dbReference type="Proteomes" id="UP001222770"/>
    </source>
</evidence>
<protein>
    <recommendedName>
        <fullName evidence="3">Secreted protein</fullName>
    </recommendedName>
</protein>
<dbReference type="EMBL" id="JAROCY010000010">
    <property type="protein sequence ID" value="MDF8333964.1"/>
    <property type="molecule type" value="Genomic_DNA"/>
</dbReference>
<dbReference type="RefSeq" id="WP_277278161.1">
    <property type="nucleotide sequence ID" value="NZ_JAROCY010000010.1"/>
</dbReference>
<accession>A0ABT6CKC6</accession>